<dbReference type="KEGG" id="fgu:SD28_02100"/>
<keyword evidence="1" id="KW-0812">Transmembrane</keyword>
<protein>
    <submittedName>
        <fullName evidence="2">Cytochrome C biogenesis protein cycl</fullName>
    </submittedName>
</protein>
<dbReference type="OrthoDB" id="278817at2"/>
<feature type="transmembrane region" description="Helical" evidence="1">
    <location>
        <begin position="38"/>
        <end position="61"/>
    </location>
</feature>
<feature type="transmembrane region" description="Helical" evidence="1">
    <location>
        <begin position="12"/>
        <end position="32"/>
    </location>
</feature>
<feature type="transmembrane region" description="Helical" evidence="1">
    <location>
        <begin position="128"/>
        <end position="150"/>
    </location>
</feature>
<accession>A0A0A8E4K1</accession>
<evidence type="ECO:0000313" key="2">
    <source>
        <dbReference type="EMBL" id="AJC48527.1"/>
    </source>
</evidence>
<dbReference type="EMBL" id="CP010427">
    <property type="protein sequence ID" value="AJC48527.1"/>
    <property type="molecule type" value="Genomic_DNA"/>
</dbReference>
<reference evidence="2 3" key="1">
    <citation type="submission" date="2014-12" db="EMBL/GenBank/DDBJ databases">
        <title>Complete genome sequence of Francisella guanzhouensis strain 08HL01032 isolated from air-conditioning system in China.</title>
        <authorList>
            <person name="Svensson D."/>
            <person name="Ohrman C."/>
            <person name="Backman S."/>
            <person name="Karlsson E."/>
            <person name="Nilsson E."/>
            <person name="Bystrom M."/>
            <person name="Larkeryd A."/>
            <person name="Stenberg P."/>
            <person name="Scholtz H.C."/>
            <person name="Forsman M."/>
            <person name="Sjodin A."/>
        </authorList>
    </citation>
    <scope>NUCLEOTIDE SEQUENCE [LARGE SCALE GENOMIC DNA]</scope>
    <source>
        <strain evidence="2 3">08HL01032</strain>
    </source>
</reference>
<name>A0A0A8E4K1_9GAMM</name>
<gene>
    <name evidence="2" type="ORF">SD28_02100</name>
</gene>
<keyword evidence="1" id="KW-1133">Transmembrane helix</keyword>
<dbReference type="HOGENOM" id="CLU_130955_0_0_6"/>
<dbReference type="Proteomes" id="UP000031104">
    <property type="component" value="Chromosome"/>
</dbReference>
<evidence type="ECO:0000256" key="1">
    <source>
        <dbReference type="SAM" id="Phobius"/>
    </source>
</evidence>
<dbReference type="AlphaFoldDB" id="A0A0A8E4K1"/>
<dbReference type="RefSeq" id="WP_039123496.1">
    <property type="nucleotide sequence ID" value="NZ_CP010427.1"/>
</dbReference>
<dbReference type="InterPro" id="IPR047961">
    <property type="entry name" value="Transp_suffix-like"/>
</dbReference>
<organism evidence="2 3">
    <name type="scientific">Allofrancisella guangzhouensis</name>
    <dbReference type="NCBI Taxonomy" id="594679"/>
    <lineage>
        <taxon>Bacteria</taxon>
        <taxon>Pseudomonadati</taxon>
        <taxon>Pseudomonadota</taxon>
        <taxon>Gammaproteobacteria</taxon>
        <taxon>Thiotrichales</taxon>
        <taxon>Francisellaceae</taxon>
        <taxon>Allofrancisella</taxon>
    </lineage>
</organism>
<dbReference type="STRING" id="594679.SD28_02100"/>
<dbReference type="NCBIfam" id="NF033684">
    <property type="entry name" value="suffix_2_RND"/>
    <property type="match status" value="1"/>
</dbReference>
<evidence type="ECO:0000313" key="3">
    <source>
        <dbReference type="Proteomes" id="UP000031104"/>
    </source>
</evidence>
<proteinExistence type="predicted"/>
<sequence length="162" mass="18533">MQKKDWKYYLGVCFFILSFIPYILVFCVMPFMNLSTSSYLAISSILLVSAESIFILSVMLLGKTIISTIKATIAKIFKKTFIQDKPISYKRYIIGMIMFFSSLLYPTALIELILVFDKVDHIGKVNMMFILFSGDILFIGSFFVLGGDFINKLKLAFKYQGN</sequence>
<feature type="transmembrane region" description="Helical" evidence="1">
    <location>
        <begin position="92"/>
        <end position="116"/>
    </location>
</feature>
<keyword evidence="3" id="KW-1185">Reference proteome</keyword>
<keyword evidence="1" id="KW-0472">Membrane</keyword>